<comment type="caution">
    <text evidence="1">The sequence shown here is derived from an EMBL/GenBank/DDBJ whole genome shotgun (WGS) entry which is preliminary data.</text>
</comment>
<dbReference type="AlphaFoldDB" id="A0A2W1NZC8"/>
<organism evidence="1 2">
    <name type="scientific">Paenibacillus xerothermodurans</name>
    <dbReference type="NCBI Taxonomy" id="1977292"/>
    <lineage>
        <taxon>Bacteria</taxon>
        <taxon>Bacillati</taxon>
        <taxon>Bacillota</taxon>
        <taxon>Bacilli</taxon>
        <taxon>Bacillales</taxon>
        <taxon>Paenibacillaceae</taxon>
        <taxon>Paenibacillus</taxon>
    </lineage>
</organism>
<sequence>MIVRKKVREGIFGGVEYVGEVIENKGVFTGMIKEVTAEEDPVTDEAGFQDTKTFDNFNAASHYVVCEWEAKFGAKAPE</sequence>
<evidence type="ECO:0000313" key="1">
    <source>
        <dbReference type="EMBL" id="PZE20208.1"/>
    </source>
</evidence>
<evidence type="ECO:0000313" key="2">
    <source>
        <dbReference type="Proteomes" id="UP000214746"/>
    </source>
</evidence>
<name>A0A2W1NZC8_PAEXE</name>
<proteinExistence type="predicted"/>
<reference evidence="1" key="1">
    <citation type="submission" date="2018-06" db="EMBL/GenBank/DDBJ databases">
        <title>Paenibacillus xerothermodurans sp. nov. an extremely dry heat resistant spore forming bacterium isolated from the soil of Cape Canaveral, Florida.</title>
        <authorList>
            <person name="Seuylemezian A."/>
            <person name="Kaur N."/>
            <person name="Patil P."/>
            <person name="Patil P."/>
            <person name="Mayilraj S."/>
            <person name="Vaishampayan P."/>
        </authorList>
    </citation>
    <scope>NUCLEOTIDE SEQUENCE [LARGE SCALE GENOMIC DNA]</scope>
    <source>
        <strain evidence="1">ATCC 27380</strain>
    </source>
</reference>
<protein>
    <submittedName>
        <fullName evidence="1">Uncharacterized protein</fullName>
    </submittedName>
</protein>
<dbReference type="EMBL" id="NHRJ02000008">
    <property type="protein sequence ID" value="PZE20208.1"/>
    <property type="molecule type" value="Genomic_DNA"/>
</dbReference>
<dbReference type="Proteomes" id="UP000214746">
    <property type="component" value="Unassembled WGS sequence"/>
</dbReference>
<dbReference type="RefSeq" id="WP_089200578.1">
    <property type="nucleotide sequence ID" value="NZ_NHRJ02000008.1"/>
</dbReference>
<gene>
    <name evidence="1" type="ORF">CBW46_013735</name>
</gene>
<keyword evidence="2" id="KW-1185">Reference proteome</keyword>
<accession>A0A2W1NZC8</accession>